<dbReference type="AlphaFoldDB" id="A0A7G5XF84"/>
<evidence type="ECO:0000259" key="1">
    <source>
        <dbReference type="Pfam" id="PF13648"/>
    </source>
</evidence>
<dbReference type="Proteomes" id="UP000515344">
    <property type="component" value="Chromosome"/>
</dbReference>
<protein>
    <submittedName>
        <fullName evidence="2">Lipocalin family protein</fullName>
    </submittedName>
</protein>
<sequence length="139" mass="15579">MRLLFMILVIVAASCKKQTAKPVEENNSFKLLTKKAWILNAVGFDDNTNGIVEAGENQIKDCESDNSYLFHPSGNGTFSDNAKACDIPGDSNFSWSLSGDSVLTISHQKMFVLKLNETEMILQPDLPWLTSKFLLTYRR</sequence>
<feature type="domain" description="Lipocalin-like" evidence="1">
    <location>
        <begin position="37"/>
        <end position="122"/>
    </location>
</feature>
<reference evidence="3" key="1">
    <citation type="submission" date="2020-08" db="EMBL/GenBank/DDBJ databases">
        <title>Lacibacter sp. S13-6-6 genome sequencing.</title>
        <authorList>
            <person name="Jin L."/>
        </authorList>
    </citation>
    <scope>NUCLEOTIDE SEQUENCE [LARGE SCALE GENOMIC DNA]</scope>
    <source>
        <strain evidence="3">S13-6-6</strain>
    </source>
</reference>
<dbReference type="EMBL" id="CP060007">
    <property type="protein sequence ID" value="QNA44137.1"/>
    <property type="molecule type" value="Genomic_DNA"/>
</dbReference>
<dbReference type="InterPro" id="IPR024311">
    <property type="entry name" value="Lipocalin-like"/>
</dbReference>
<keyword evidence="3" id="KW-1185">Reference proteome</keyword>
<evidence type="ECO:0000313" key="3">
    <source>
        <dbReference type="Proteomes" id="UP000515344"/>
    </source>
</evidence>
<accession>A0A7G5XF84</accession>
<gene>
    <name evidence="2" type="ORF">H4075_19015</name>
</gene>
<dbReference type="PROSITE" id="PS51257">
    <property type="entry name" value="PROKAR_LIPOPROTEIN"/>
    <property type="match status" value="1"/>
</dbReference>
<dbReference type="RefSeq" id="WP_182802399.1">
    <property type="nucleotide sequence ID" value="NZ_CP060007.1"/>
</dbReference>
<proteinExistence type="predicted"/>
<dbReference type="KEGG" id="lacs:H4075_19015"/>
<dbReference type="Pfam" id="PF13648">
    <property type="entry name" value="Lipocalin_4"/>
    <property type="match status" value="1"/>
</dbReference>
<evidence type="ECO:0000313" key="2">
    <source>
        <dbReference type="EMBL" id="QNA44137.1"/>
    </source>
</evidence>
<organism evidence="2 3">
    <name type="scientific">Lacibacter sediminis</name>
    <dbReference type="NCBI Taxonomy" id="2760713"/>
    <lineage>
        <taxon>Bacteria</taxon>
        <taxon>Pseudomonadati</taxon>
        <taxon>Bacteroidota</taxon>
        <taxon>Chitinophagia</taxon>
        <taxon>Chitinophagales</taxon>
        <taxon>Chitinophagaceae</taxon>
        <taxon>Lacibacter</taxon>
    </lineage>
</organism>
<name>A0A7G5XF84_9BACT</name>